<keyword evidence="3" id="KW-1185">Reference proteome</keyword>
<accession>A0ABP0SZ43</accession>
<protein>
    <recommendedName>
        <fullName evidence="4">DNA (cytosine-5-)-methyltransferase</fullName>
    </recommendedName>
</protein>
<evidence type="ECO:0000313" key="2">
    <source>
        <dbReference type="EMBL" id="CAK9117716.1"/>
    </source>
</evidence>
<dbReference type="Gene3D" id="3.40.50.150">
    <property type="entry name" value="Vaccinia Virus protein VP39"/>
    <property type="match status" value="1"/>
</dbReference>
<sequence length="1219" mass="136792">MSAELAAMATACGLPERLQGYLRSQKVLSAGLMAAMADSYKEVDDLLYEPLKEGVELDGQEWKLQPDEGPVVRAALRFLWQQCRHQVDQGGQAGGAISHPGGAQLPAPGTTAADPASAKAAPPVPREIPPIELQKLLKFYADTEIAGRKRDFPMRALVGAERVMARIWHERWITHQFTPVQLHEILESRCFDSSGSLNNLNKELKAKPQARLAVDDEQNTIVVEEEPQWSPKGLLSLMDALEAIELGWTLCQLGHELDIKEYVGWWRQLFRSRPGKIEQIKAYWLDAGWRVALTMRQGHDFTSASQAIMDDTGALQAALMKDLAIPKAPPRKPPARSTQSKGKGGGKGGVPGPKRQKTQTQQTEGRLSRYIAPGTPTPKPTAKAWIVLSVFDGCGIAHEAADVVLGSRIIWHRISWEIDDACMAISSHRWPDLEQRGDIFQDQQDSLRDRIDEIDPNQECTILLTAAPPCPDFSRIRPDAPGREGPEGQKFDNMLRWFAAPSAIFKERKVLRMYENVIMSRKADLRHFEAEVGVPAIIMDAQDWGLVKRPRVFWTDAGWQRFGETAMGWTIRWTKLYDTDHLTFEFPRPSGPEGRPAPRSVKGKLDSATFHRWELSGRQFAPWHFRHENLFENERGELVTPSILVKERLHHLEDDFTAPARDERERHKILANSWHLGTAILVMTMLTCFPAAEASFQTSRELNPLGHTAIDTLASIWASGPLASGPHKGEKSDHWMTVCTCPHQHWQASQNRSHPSAVADPLEPGLQQTIDLWHHWHQRLPALRAQLIEEITDMALDLEEDLQAWHKLRPQNIRIVLDPSGPNRIHFPLLAKLLHKFGWEDQTLLTEIQEGFPVLGKMSPGFDCVHHIMKHVGFKFKPSNDQPPAPQQLIQGVIMTIDAASFTVSTEAGRMQRITAQLREHLHKATMSSDEATRLAGKLQFISEATMCQIIRCCIQPLYARASAPVQHAQIPLGSGITDALQTLLHVLPTIKPRTFNFIQKACTIVYADAYFQAGDQRLSVRTALEQPGWTAEASNLMRNGWGFVLRQPNGECHYAHGEIPGRLLGRFTTRRAFIYALEIIAQLLCIIVGMPMMEEMSICFIDNEPGKFALQRGFGKDTKVNRLLGLLWSFVHEWDMSTAERLGWKRMDHSWDDLYDTFIDATNSMERAMSLGAALATTFGRVPRGQDDGRDLDAELQAVAEEASSGQVLAGSIPGWNL</sequence>
<dbReference type="InterPro" id="IPR029063">
    <property type="entry name" value="SAM-dependent_MTases_sf"/>
</dbReference>
<feature type="region of interest" description="Disordered" evidence="1">
    <location>
        <begin position="90"/>
        <end position="125"/>
    </location>
</feature>
<gene>
    <name evidence="2" type="ORF">CCMP2556_LOCUS54976</name>
</gene>
<organism evidence="2 3">
    <name type="scientific">Durusdinium trenchii</name>
    <dbReference type="NCBI Taxonomy" id="1381693"/>
    <lineage>
        <taxon>Eukaryota</taxon>
        <taxon>Sar</taxon>
        <taxon>Alveolata</taxon>
        <taxon>Dinophyceae</taxon>
        <taxon>Suessiales</taxon>
        <taxon>Symbiodiniaceae</taxon>
        <taxon>Durusdinium</taxon>
    </lineage>
</organism>
<dbReference type="EMBL" id="CAXAMN010028805">
    <property type="protein sequence ID" value="CAK9117716.1"/>
    <property type="molecule type" value="Genomic_DNA"/>
</dbReference>
<reference evidence="2 3" key="1">
    <citation type="submission" date="2024-02" db="EMBL/GenBank/DDBJ databases">
        <authorList>
            <person name="Chen Y."/>
            <person name="Shah S."/>
            <person name="Dougan E. K."/>
            <person name="Thang M."/>
            <person name="Chan C."/>
        </authorList>
    </citation>
    <scope>NUCLEOTIDE SEQUENCE [LARGE SCALE GENOMIC DNA]</scope>
</reference>
<comment type="caution">
    <text evidence="2">The sequence shown here is derived from an EMBL/GenBank/DDBJ whole genome shotgun (WGS) entry which is preliminary data.</text>
</comment>
<name>A0ABP0SZ43_9DINO</name>
<dbReference type="Proteomes" id="UP001642484">
    <property type="component" value="Unassembled WGS sequence"/>
</dbReference>
<proteinExistence type="predicted"/>
<evidence type="ECO:0000256" key="1">
    <source>
        <dbReference type="SAM" id="MobiDB-lite"/>
    </source>
</evidence>
<feature type="region of interest" description="Disordered" evidence="1">
    <location>
        <begin position="326"/>
        <end position="376"/>
    </location>
</feature>
<evidence type="ECO:0000313" key="3">
    <source>
        <dbReference type="Proteomes" id="UP001642484"/>
    </source>
</evidence>
<dbReference type="SUPFAM" id="SSF53335">
    <property type="entry name" value="S-adenosyl-L-methionine-dependent methyltransferases"/>
    <property type="match status" value="1"/>
</dbReference>
<feature type="compositionally biased region" description="Low complexity" evidence="1">
    <location>
        <begin position="112"/>
        <end position="121"/>
    </location>
</feature>
<feature type="compositionally biased region" description="Gly residues" evidence="1">
    <location>
        <begin position="342"/>
        <end position="351"/>
    </location>
</feature>
<evidence type="ECO:0008006" key="4">
    <source>
        <dbReference type="Google" id="ProtNLM"/>
    </source>
</evidence>